<protein>
    <recommendedName>
        <fullName evidence="3">Chaperone DnaJ C-terminal domain-containing protein</fullName>
    </recommendedName>
</protein>
<feature type="domain" description="Chaperone DnaJ C-terminal" evidence="3">
    <location>
        <begin position="164"/>
        <end position="322"/>
    </location>
</feature>
<dbReference type="CDD" id="cd10747">
    <property type="entry name" value="DnaJ_C"/>
    <property type="match status" value="1"/>
</dbReference>
<sequence length="339" mass="37615">MADNSRTNSQELFHILGFGTICKACKSFLAKCYPDKKSFFFNKKSNNKSKPKSNHQQDAKITRYKSQPSKKRDSDNAKPQEWTAKTGPTRLSRNASLGPSPLSRSASHNTLAPATKASLLRTMSHKNTSSTALPRSLSRSASRTGPAPILYSNSNGLVKPPPMERQLHCTLDELCFGCVKKINFTKDSITEDGTIVEKDELLTIKVKPGWRKGTKITFENMGDEILPGTEPADLVFVVSEKEHPLFRRQEDDLELRMDIPLVDALTGPTVSVPLLGGQMASLTIDNVVHPGYYKILRGQGMPKQNSPGTRGNLIIRFSVVFPKELTEEQRFDAANILNQ</sequence>
<evidence type="ECO:0000313" key="4">
    <source>
        <dbReference type="EMBL" id="EYU31772.1"/>
    </source>
</evidence>
<dbReference type="Gene3D" id="2.60.260.20">
    <property type="entry name" value="Urease metallochaperone UreE, N-terminal domain"/>
    <property type="match status" value="2"/>
</dbReference>
<evidence type="ECO:0000259" key="3">
    <source>
        <dbReference type="Pfam" id="PF01556"/>
    </source>
</evidence>
<evidence type="ECO:0000313" key="5">
    <source>
        <dbReference type="Proteomes" id="UP000030748"/>
    </source>
</evidence>
<dbReference type="FunFam" id="2.60.260.20:FF:000015">
    <property type="entry name" value="Heat shock protein 40"/>
    <property type="match status" value="1"/>
</dbReference>
<dbReference type="GO" id="GO:0005829">
    <property type="term" value="C:cytosol"/>
    <property type="evidence" value="ECO:0000318"/>
    <property type="project" value="GO_Central"/>
</dbReference>
<accession>A0A022QSQ0</accession>
<evidence type="ECO:0000256" key="2">
    <source>
        <dbReference type="SAM" id="MobiDB-lite"/>
    </source>
</evidence>
<feature type="region of interest" description="Disordered" evidence="2">
    <location>
        <begin position="43"/>
        <end position="157"/>
    </location>
</feature>
<dbReference type="EMBL" id="KI630894">
    <property type="protein sequence ID" value="EYU31772.1"/>
    <property type="molecule type" value="Genomic_DNA"/>
</dbReference>
<dbReference type="GO" id="GO:0006457">
    <property type="term" value="P:protein folding"/>
    <property type="evidence" value="ECO:0007669"/>
    <property type="project" value="InterPro"/>
</dbReference>
<dbReference type="SUPFAM" id="SSF49493">
    <property type="entry name" value="HSP40/DnaJ peptide-binding domain"/>
    <property type="match status" value="2"/>
</dbReference>
<dbReference type="GO" id="GO:0051082">
    <property type="term" value="F:unfolded protein binding"/>
    <property type="evidence" value="ECO:0000318"/>
    <property type="project" value="GO_Central"/>
</dbReference>
<keyword evidence="1" id="KW-0143">Chaperone</keyword>
<dbReference type="STRING" id="4155.A0A022QSQ0"/>
<dbReference type="Pfam" id="PF01556">
    <property type="entry name" value="DnaJ_C"/>
    <property type="match status" value="1"/>
</dbReference>
<dbReference type="PANTHER" id="PTHR24078">
    <property type="entry name" value="DNAJ HOMOLOG SUBFAMILY C MEMBER"/>
    <property type="match status" value="1"/>
</dbReference>
<keyword evidence="5" id="KW-1185">Reference proteome</keyword>
<evidence type="ECO:0000256" key="1">
    <source>
        <dbReference type="ARBA" id="ARBA00023186"/>
    </source>
</evidence>
<dbReference type="InterPro" id="IPR008971">
    <property type="entry name" value="HSP40/DnaJ_pept-bd"/>
</dbReference>
<dbReference type="PANTHER" id="PTHR24078:SF522">
    <property type="entry name" value="DNAJ CHAPERONE C-TERMINAL DOMAIN-CONTAINING PROTEIN"/>
    <property type="match status" value="1"/>
</dbReference>
<dbReference type="eggNOG" id="KOG0714">
    <property type="taxonomic scope" value="Eukaryota"/>
</dbReference>
<dbReference type="InterPro" id="IPR051339">
    <property type="entry name" value="DnaJ_subfamily_B"/>
</dbReference>
<proteinExistence type="predicted"/>
<feature type="compositionally biased region" description="Low complexity" evidence="2">
    <location>
        <begin position="128"/>
        <end position="144"/>
    </location>
</feature>
<organism evidence="4 5">
    <name type="scientific">Erythranthe guttata</name>
    <name type="common">Yellow monkey flower</name>
    <name type="synonym">Mimulus guttatus</name>
    <dbReference type="NCBI Taxonomy" id="4155"/>
    <lineage>
        <taxon>Eukaryota</taxon>
        <taxon>Viridiplantae</taxon>
        <taxon>Streptophyta</taxon>
        <taxon>Embryophyta</taxon>
        <taxon>Tracheophyta</taxon>
        <taxon>Spermatophyta</taxon>
        <taxon>Magnoliopsida</taxon>
        <taxon>eudicotyledons</taxon>
        <taxon>Gunneridae</taxon>
        <taxon>Pentapetalae</taxon>
        <taxon>asterids</taxon>
        <taxon>lamiids</taxon>
        <taxon>Lamiales</taxon>
        <taxon>Phrymaceae</taxon>
        <taxon>Erythranthe</taxon>
    </lineage>
</organism>
<dbReference type="PhylomeDB" id="A0A022QSQ0"/>
<name>A0A022QSQ0_ERYGU</name>
<reference evidence="4 5" key="1">
    <citation type="journal article" date="2013" name="Proc. Natl. Acad. Sci. U.S.A.">
        <title>Fine-scale variation in meiotic recombination in Mimulus inferred from population shotgun sequencing.</title>
        <authorList>
            <person name="Hellsten U."/>
            <person name="Wright K.M."/>
            <person name="Jenkins J."/>
            <person name="Shu S."/>
            <person name="Yuan Y."/>
            <person name="Wessler S.R."/>
            <person name="Schmutz J."/>
            <person name="Willis J.H."/>
            <person name="Rokhsar D.S."/>
        </authorList>
    </citation>
    <scope>NUCLEOTIDE SEQUENCE [LARGE SCALE GENOMIC DNA]</scope>
    <source>
        <strain evidence="5">cv. DUN x IM62</strain>
    </source>
</reference>
<gene>
    <name evidence="4" type="ORF">MIMGU_mgv1a022289mg</name>
</gene>
<dbReference type="FunFam" id="2.60.260.20:FF:000006">
    <property type="entry name" value="DnaJ subfamily B member 13"/>
    <property type="match status" value="1"/>
</dbReference>
<dbReference type="Proteomes" id="UP000030748">
    <property type="component" value="Unassembled WGS sequence"/>
</dbReference>
<dbReference type="AlphaFoldDB" id="A0A022QSQ0"/>
<dbReference type="GO" id="GO:0051087">
    <property type="term" value="F:protein-folding chaperone binding"/>
    <property type="evidence" value="ECO:0000318"/>
    <property type="project" value="GO_Central"/>
</dbReference>
<dbReference type="InterPro" id="IPR002939">
    <property type="entry name" value="DnaJ_C"/>
</dbReference>
<feature type="compositionally biased region" description="Polar residues" evidence="2">
    <location>
        <begin position="89"/>
        <end position="112"/>
    </location>
</feature>
<feature type="non-terminal residue" evidence="4">
    <location>
        <position position="339"/>
    </location>
</feature>